<evidence type="ECO:0000259" key="3">
    <source>
        <dbReference type="Pfam" id="PF07596"/>
    </source>
</evidence>
<gene>
    <name evidence="4" type="ORF">Cflav_PD3217</name>
</gene>
<sequence precursor="true">MKTSRTVKAGIAFTLIELLVVIAIIAILAALLLPALAKAKERAKRANCQSNLHQLGLATQMYASDNQDNLPDLQNNGVWFWDMSRSAASNLLENVKRTDSFYCPNEFYLYQDNGPPDAWNAFPNYVVTGYIWLFPNAPGITASPALSGTNMVTKITKGRADLSVSDTEMIVDATISVLGASGARNYSGFAGAGGSKVKTAHLEGKLPTGGNICFLDNHVQWRKYVAMTNKISPRGLPQFEF</sequence>
<feature type="transmembrane region" description="Helical" evidence="2">
    <location>
        <begin position="12"/>
        <end position="36"/>
    </location>
</feature>
<reference evidence="4 5" key="1">
    <citation type="journal article" date="2011" name="J. Bacteriol.">
        <title>Genome sequence of 'Pedosphaera parvula' Ellin514, an aerobic Verrucomicrobial isolate from pasture soil.</title>
        <authorList>
            <person name="Kant R."/>
            <person name="van Passel M.W."/>
            <person name="Sangwan P."/>
            <person name="Palva A."/>
            <person name="Lucas S."/>
            <person name="Copeland A."/>
            <person name="Lapidus A."/>
            <person name="Glavina Del Rio T."/>
            <person name="Dalin E."/>
            <person name="Tice H."/>
            <person name="Bruce D."/>
            <person name="Goodwin L."/>
            <person name="Pitluck S."/>
            <person name="Chertkov O."/>
            <person name="Larimer F.W."/>
            <person name="Land M.L."/>
            <person name="Hauser L."/>
            <person name="Brettin T.S."/>
            <person name="Detter J.C."/>
            <person name="Han S."/>
            <person name="de Vos W.M."/>
            <person name="Janssen P.H."/>
            <person name="Smidt H."/>
        </authorList>
    </citation>
    <scope>NUCLEOTIDE SEQUENCE [LARGE SCALE GENOMIC DNA]</scope>
    <source>
        <strain evidence="4 5">Ellin514</strain>
    </source>
</reference>
<dbReference type="PANTHER" id="PTHR30093:SF2">
    <property type="entry name" value="TYPE II SECRETION SYSTEM PROTEIN H"/>
    <property type="match status" value="1"/>
</dbReference>
<keyword evidence="5" id="KW-1185">Reference proteome</keyword>
<protein>
    <recommendedName>
        <fullName evidence="3">DUF1559 domain-containing protein</fullName>
    </recommendedName>
</protein>
<feature type="domain" description="DUF1559" evidence="3">
    <location>
        <begin position="38"/>
        <end position="65"/>
    </location>
</feature>
<name>B9XIT1_PEDPL</name>
<dbReference type="GO" id="GO:0015628">
    <property type="term" value="P:protein secretion by the type II secretion system"/>
    <property type="evidence" value="ECO:0007669"/>
    <property type="project" value="InterPro"/>
</dbReference>
<evidence type="ECO:0000256" key="1">
    <source>
        <dbReference type="ARBA" id="ARBA00022481"/>
    </source>
</evidence>
<dbReference type="PRINTS" id="PR00813">
    <property type="entry name" value="BCTERIALGSPG"/>
</dbReference>
<evidence type="ECO:0000313" key="5">
    <source>
        <dbReference type="Proteomes" id="UP000003688"/>
    </source>
</evidence>
<keyword evidence="2" id="KW-0812">Transmembrane</keyword>
<dbReference type="OrthoDB" id="267378at2"/>
<comment type="caution">
    <text evidence="4">The sequence shown here is derived from an EMBL/GenBank/DDBJ whole genome shotgun (WGS) entry which is preliminary data.</text>
</comment>
<keyword evidence="2" id="KW-0472">Membrane</keyword>
<evidence type="ECO:0000256" key="2">
    <source>
        <dbReference type="SAM" id="Phobius"/>
    </source>
</evidence>
<dbReference type="GO" id="GO:0015627">
    <property type="term" value="C:type II protein secretion system complex"/>
    <property type="evidence" value="ECO:0007669"/>
    <property type="project" value="InterPro"/>
</dbReference>
<evidence type="ECO:0000313" key="4">
    <source>
        <dbReference type="EMBL" id="EEF60158.1"/>
    </source>
</evidence>
<keyword evidence="2" id="KW-1133">Transmembrane helix</keyword>
<dbReference type="AlphaFoldDB" id="B9XIT1"/>
<dbReference type="SUPFAM" id="SSF54523">
    <property type="entry name" value="Pili subunits"/>
    <property type="match status" value="1"/>
</dbReference>
<dbReference type="Pfam" id="PF07963">
    <property type="entry name" value="N_methyl"/>
    <property type="match status" value="1"/>
</dbReference>
<organism evidence="4 5">
    <name type="scientific">Pedosphaera parvula (strain Ellin514)</name>
    <dbReference type="NCBI Taxonomy" id="320771"/>
    <lineage>
        <taxon>Bacteria</taxon>
        <taxon>Pseudomonadati</taxon>
        <taxon>Verrucomicrobiota</taxon>
        <taxon>Pedosphaerae</taxon>
        <taxon>Pedosphaerales</taxon>
        <taxon>Pedosphaeraceae</taxon>
        <taxon>Pedosphaera</taxon>
    </lineage>
</organism>
<dbReference type="Gene3D" id="3.30.700.10">
    <property type="entry name" value="Glycoprotein, Type 4 Pilin"/>
    <property type="match status" value="1"/>
</dbReference>
<dbReference type="InterPro" id="IPR045584">
    <property type="entry name" value="Pilin-like"/>
</dbReference>
<accession>B9XIT1</accession>
<dbReference type="InterPro" id="IPR012902">
    <property type="entry name" value="N_methyl_site"/>
</dbReference>
<dbReference type="Proteomes" id="UP000003688">
    <property type="component" value="Unassembled WGS sequence"/>
</dbReference>
<dbReference type="InterPro" id="IPR011453">
    <property type="entry name" value="DUF1559"/>
</dbReference>
<dbReference type="InterPro" id="IPR000983">
    <property type="entry name" value="Bac_GSPG_pilin"/>
</dbReference>
<dbReference type="Pfam" id="PF07596">
    <property type="entry name" value="SBP_bac_10"/>
    <property type="match status" value="1"/>
</dbReference>
<dbReference type="RefSeq" id="WP_007415724.1">
    <property type="nucleotide sequence ID" value="NZ_ABOX02000019.1"/>
</dbReference>
<dbReference type="EMBL" id="ABOX02000019">
    <property type="protein sequence ID" value="EEF60158.1"/>
    <property type="molecule type" value="Genomic_DNA"/>
</dbReference>
<dbReference type="NCBIfam" id="TIGR02532">
    <property type="entry name" value="IV_pilin_GFxxxE"/>
    <property type="match status" value="1"/>
</dbReference>
<keyword evidence="1" id="KW-0488">Methylation</keyword>
<proteinExistence type="predicted"/>
<dbReference type="STRING" id="320771.Cflav_PD3217"/>
<dbReference type="PANTHER" id="PTHR30093">
    <property type="entry name" value="GENERAL SECRETION PATHWAY PROTEIN G"/>
    <property type="match status" value="1"/>
</dbReference>